<dbReference type="AlphaFoldDB" id="A0A812R8G8"/>
<proteinExistence type="predicted"/>
<keyword evidence="3" id="KW-1185">Reference proteome</keyword>
<sequence>MVECLKVGMKLHAMYKGDGEYYRAMVVSLAPKRRKAPAKVHYAGYGDEADAWVSIGMLKSKVLPKKKEKTENPAKAGFVGDQVVAVNLKKKAAPVKVNFIGYHEQYDEWLGADRLRSKAIVPLKDNKDGTRTISLHCEF</sequence>
<dbReference type="Proteomes" id="UP000604046">
    <property type="component" value="Unassembled WGS sequence"/>
</dbReference>
<comment type="caution">
    <text evidence="2">The sequence shown here is derived from an EMBL/GenBank/DDBJ whole genome shotgun (WGS) entry which is preliminary data.</text>
</comment>
<evidence type="ECO:0000313" key="3">
    <source>
        <dbReference type="Proteomes" id="UP000604046"/>
    </source>
</evidence>
<evidence type="ECO:0000313" key="2">
    <source>
        <dbReference type="EMBL" id="CAE7424764.1"/>
    </source>
</evidence>
<reference evidence="2" key="1">
    <citation type="submission" date="2021-02" db="EMBL/GenBank/DDBJ databases">
        <authorList>
            <person name="Dougan E. K."/>
            <person name="Rhodes N."/>
            <person name="Thang M."/>
            <person name="Chan C."/>
        </authorList>
    </citation>
    <scope>NUCLEOTIDE SEQUENCE</scope>
</reference>
<dbReference type="PROSITE" id="PS50304">
    <property type="entry name" value="TUDOR"/>
    <property type="match status" value="1"/>
</dbReference>
<dbReference type="SUPFAM" id="SSF54160">
    <property type="entry name" value="Chromo domain-like"/>
    <property type="match status" value="1"/>
</dbReference>
<dbReference type="Gene3D" id="2.30.30.140">
    <property type="match status" value="1"/>
</dbReference>
<name>A0A812R8G8_9DINO</name>
<gene>
    <name evidence="2" type="primary">SPAC4G8.04</name>
    <name evidence="2" type="ORF">SNAT2548_LOCUS23114</name>
</gene>
<evidence type="ECO:0000259" key="1">
    <source>
        <dbReference type="PROSITE" id="PS50304"/>
    </source>
</evidence>
<feature type="domain" description="Tudor" evidence="1">
    <location>
        <begin position="4"/>
        <end position="66"/>
    </location>
</feature>
<dbReference type="EMBL" id="CAJNDS010002310">
    <property type="protein sequence ID" value="CAE7424764.1"/>
    <property type="molecule type" value="Genomic_DNA"/>
</dbReference>
<dbReference type="InterPro" id="IPR016197">
    <property type="entry name" value="Chromo-like_dom_sf"/>
</dbReference>
<protein>
    <submittedName>
        <fullName evidence="2">SPAC4G8.04 protein</fullName>
    </submittedName>
</protein>
<organism evidence="2 3">
    <name type="scientific">Symbiodinium natans</name>
    <dbReference type="NCBI Taxonomy" id="878477"/>
    <lineage>
        <taxon>Eukaryota</taxon>
        <taxon>Sar</taxon>
        <taxon>Alveolata</taxon>
        <taxon>Dinophyceae</taxon>
        <taxon>Suessiales</taxon>
        <taxon>Symbiodiniaceae</taxon>
        <taxon>Symbiodinium</taxon>
    </lineage>
</organism>
<accession>A0A812R8G8</accession>
<dbReference type="InterPro" id="IPR002999">
    <property type="entry name" value="Tudor"/>
</dbReference>